<dbReference type="HAMAP" id="MF_00332">
    <property type="entry name" value="DnaK"/>
    <property type="match status" value="1"/>
</dbReference>
<keyword evidence="8 9" id="KW-0143">Chaperone</keyword>
<dbReference type="SUPFAM" id="SSF53067">
    <property type="entry name" value="Actin-like ATPase domain"/>
    <property type="match status" value="2"/>
</dbReference>
<evidence type="ECO:0000256" key="4">
    <source>
        <dbReference type="ARBA" id="ARBA00022553"/>
    </source>
</evidence>
<evidence type="ECO:0000313" key="13">
    <source>
        <dbReference type="EMBL" id="QJC52588.1"/>
    </source>
</evidence>
<dbReference type="FunFam" id="2.60.34.10:FF:000014">
    <property type="entry name" value="Chaperone protein DnaK HSP70"/>
    <property type="match status" value="1"/>
</dbReference>
<dbReference type="FunFam" id="1.20.1270.10:FF:000001">
    <property type="entry name" value="Molecular chaperone DnaK"/>
    <property type="match status" value="1"/>
</dbReference>
<evidence type="ECO:0000256" key="7">
    <source>
        <dbReference type="ARBA" id="ARBA00023016"/>
    </source>
</evidence>
<dbReference type="Gene3D" id="2.60.34.10">
    <property type="entry name" value="Substrate Binding Domain Of DNAk, Chain A, domain 1"/>
    <property type="match status" value="1"/>
</dbReference>
<evidence type="ECO:0000256" key="12">
    <source>
        <dbReference type="SAM" id="MobiDB-lite"/>
    </source>
</evidence>
<dbReference type="InterPro" id="IPR013126">
    <property type="entry name" value="Hsp_70_fam"/>
</dbReference>
<dbReference type="GO" id="GO:0005524">
    <property type="term" value="F:ATP binding"/>
    <property type="evidence" value="ECO:0007669"/>
    <property type="project" value="UniProtKB-UniRule"/>
</dbReference>
<organism evidence="13 14">
    <name type="scientific">Paenibacillus albicereus</name>
    <dbReference type="NCBI Taxonomy" id="2726185"/>
    <lineage>
        <taxon>Bacteria</taxon>
        <taxon>Bacillati</taxon>
        <taxon>Bacillota</taxon>
        <taxon>Bacilli</taxon>
        <taxon>Bacillales</taxon>
        <taxon>Paenibacillaceae</taxon>
        <taxon>Paenibacillus</taxon>
    </lineage>
</organism>
<evidence type="ECO:0000256" key="2">
    <source>
        <dbReference type="ARBA" id="ARBA00007381"/>
    </source>
</evidence>
<feature type="coiled-coil region" evidence="11">
    <location>
        <begin position="223"/>
        <end position="250"/>
    </location>
</feature>
<accession>A0A6H2GZQ6</accession>
<dbReference type="PROSITE" id="PS01036">
    <property type="entry name" value="HSP70_3"/>
    <property type="match status" value="1"/>
</dbReference>
<dbReference type="SUPFAM" id="SSF100934">
    <property type="entry name" value="Heat shock protein 70kD (HSP70), C-terminal subdomain"/>
    <property type="match status" value="1"/>
</dbReference>
<evidence type="ECO:0000256" key="5">
    <source>
        <dbReference type="ARBA" id="ARBA00022741"/>
    </source>
</evidence>
<evidence type="ECO:0000256" key="10">
    <source>
        <dbReference type="RuleBase" id="RU003322"/>
    </source>
</evidence>
<keyword evidence="4 9" id="KW-0597">Phosphoprotein</keyword>
<dbReference type="PROSITE" id="PS00297">
    <property type="entry name" value="HSP70_1"/>
    <property type="match status" value="1"/>
</dbReference>
<dbReference type="RefSeq" id="WP_168908143.1">
    <property type="nucleotide sequence ID" value="NZ_CP051428.1"/>
</dbReference>
<dbReference type="PANTHER" id="PTHR19375">
    <property type="entry name" value="HEAT SHOCK PROTEIN 70KDA"/>
    <property type="match status" value="1"/>
</dbReference>
<keyword evidence="6 9" id="KW-0067">ATP-binding</keyword>
<keyword evidence="5 9" id="KW-0547">Nucleotide-binding</keyword>
<dbReference type="SUPFAM" id="SSF100920">
    <property type="entry name" value="Heat shock protein 70kD (HSP70), peptide-binding domain"/>
    <property type="match status" value="1"/>
</dbReference>
<evidence type="ECO:0000256" key="11">
    <source>
        <dbReference type="SAM" id="Coils"/>
    </source>
</evidence>
<dbReference type="FunFam" id="3.30.420.40:FF:000071">
    <property type="entry name" value="Molecular chaperone DnaK"/>
    <property type="match status" value="1"/>
</dbReference>
<evidence type="ECO:0000256" key="9">
    <source>
        <dbReference type="HAMAP-Rule" id="MF_00332"/>
    </source>
</evidence>
<dbReference type="InterPro" id="IPR012725">
    <property type="entry name" value="Chaperone_DnaK"/>
</dbReference>
<feature type="modified residue" description="Phosphothreonine; by autocatalysis" evidence="9">
    <location>
        <position position="174"/>
    </location>
</feature>
<dbReference type="CDD" id="cd10234">
    <property type="entry name" value="ASKHA_NBD_HSP70_DnaK-like"/>
    <property type="match status" value="1"/>
</dbReference>
<dbReference type="EMBL" id="CP051428">
    <property type="protein sequence ID" value="QJC52588.1"/>
    <property type="molecule type" value="Genomic_DNA"/>
</dbReference>
<dbReference type="NCBIfam" id="TIGR02350">
    <property type="entry name" value="prok_dnaK"/>
    <property type="match status" value="1"/>
</dbReference>
<dbReference type="InterPro" id="IPR029047">
    <property type="entry name" value="HSP70_peptide-bd_sf"/>
</dbReference>
<feature type="region of interest" description="Disordered" evidence="12">
    <location>
        <begin position="579"/>
        <end position="614"/>
    </location>
</feature>
<dbReference type="Gene3D" id="1.20.1270.10">
    <property type="match status" value="1"/>
</dbReference>
<dbReference type="GO" id="GO:0140662">
    <property type="term" value="F:ATP-dependent protein folding chaperone"/>
    <property type="evidence" value="ECO:0007669"/>
    <property type="project" value="InterPro"/>
</dbReference>
<evidence type="ECO:0000313" key="14">
    <source>
        <dbReference type="Proteomes" id="UP000502136"/>
    </source>
</evidence>
<protein>
    <recommendedName>
        <fullName evidence="3 9">Chaperone protein DnaK</fullName>
    </recommendedName>
    <alternativeName>
        <fullName evidence="9">HSP70</fullName>
    </alternativeName>
    <alternativeName>
        <fullName evidence="9">Heat shock 70 kDa protein</fullName>
    </alternativeName>
    <alternativeName>
        <fullName evidence="9">Heat shock protein 70</fullName>
    </alternativeName>
</protein>
<reference evidence="13 14" key="1">
    <citation type="submission" date="2020-04" db="EMBL/GenBank/DDBJ databases">
        <title>Novel Paenibacillus strain UniB2 isolated from commercial digestive syrup.</title>
        <authorList>
            <person name="Thorat V."/>
            <person name="Kirdat K."/>
            <person name="Tiwarekar B."/>
            <person name="Yadav A."/>
        </authorList>
    </citation>
    <scope>NUCLEOTIDE SEQUENCE [LARGE SCALE GENOMIC DNA]</scope>
    <source>
        <strain evidence="13 14">UniB2</strain>
    </source>
</reference>
<evidence type="ECO:0000256" key="8">
    <source>
        <dbReference type="ARBA" id="ARBA00023186"/>
    </source>
</evidence>
<keyword evidence="7 9" id="KW-0346">Stress response</keyword>
<dbReference type="GO" id="GO:0051082">
    <property type="term" value="F:unfolded protein binding"/>
    <property type="evidence" value="ECO:0007669"/>
    <property type="project" value="InterPro"/>
</dbReference>
<sequence length="614" mass="65296">MSKVIGIDLGTTNSCVAVMEGGEAVVIPNPEGNRTTPSVVGFKKDGERIVGETAKRQAITNPDRTIISIKRHMGTSHKETIDGKDFTPQEISAIILQKLKSDAEAYLGQTVTQAVITVPAYFNDSQRQATKDAGKIAGLEVLRIVNEPTAAALAYGLEKSEDQTILVYDLGGGTFDVSILELGDGFFEVKATSGDNRLGGDDFDQVIIDHIVAEFKKEHGSDLSKDKAAVQRLKDAAEKAKKELSGVLTTTISLPFITMVDGVPQHLELNLTRAKFEELAAPLVERTLAPTRQALSDSGLSASEIDKVVLVGGSTRIPAVQEAIKKLIGKEPHKGVNPDEVVALGAAVQAGVLTGDVKDVVLLDVTPLSLGIETAGGVFTKMIERNTTIPTSKSQVYSTYADNQTSVEIHVLQGERAMAAGNKTLGRFMLGDIPPAPRGVPQIEVTFDIDANGIVNVSALDKGTGKSQKITITSSSGLSDEEVERMMKDAELNAEEDRKRKELVEAKNNADQLIYSVDKTVKDLGDKIDAGEIEKANQAKEALQAVVGGEDLDAIKKATDELTEIVQQLSVKLYEQAAQAEQGAPGADGGAAQGGAAGRDNVVDADYEVVDDKK</sequence>
<dbReference type="Gene3D" id="3.30.420.40">
    <property type="match status" value="2"/>
</dbReference>
<dbReference type="PROSITE" id="PS00329">
    <property type="entry name" value="HSP70_2"/>
    <property type="match status" value="1"/>
</dbReference>
<comment type="function">
    <text evidence="1 9">Acts as a chaperone.</text>
</comment>
<dbReference type="FunFam" id="3.90.640.10:FF:000003">
    <property type="entry name" value="Molecular chaperone DnaK"/>
    <property type="match status" value="1"/>
</dbReference>
<dbReference type="Pfam" id="PF00012">
    <property type="entry name" value="HSP70"/>
    <property type="match status" value="1"/>
</dbReference>
<dbReference type="InterPro" id="IPR018181">
    <property type="entry name" value="Heat_shock_70_CS"/>
</dbReference>
<keyword evidence="11" id="KW-0175">Coiled coil</keyword>
<dbReference type="AlphaFoldDB" id="A0A6H2GZQ6"/>
<dbReference type="InterPro" id="IPR029048">
    <property type="entry name" value="HSP70_C_sf"/>
</dbReference>
<feature type="compositionally biased region" description="Gly residues" evidence="12">
    <location>
        <begin position="586"/>
        <end position="597"/>
    </location>
</feature>
<evidence type="ECO:0000256" key="6">
    <source>
        <dbReference type="ARBA" id="ARBA00022840"/>
    </source>
</evidence>
<comment type="similarity">
    <text evidence="2 9 10">Belongs to the heat shock protein 70 family.</text>
</comment>
<name>A0A6H2GZQ6_9BACL</name>
<dbReference type="KEGG" id="palr:HGI30_14115"/>
<proteinExistence type="evidence at transcript level"/>
<evidence type="ECO:0000256" key="1">
    <source>
        <dbReference type="ARBA" id="ARBA00002290"/>
    </source>
</evidence>
<dbReference type="Proteomes" id="UP000502136">
    <property type="component" value="Chromosome"/>
</dbReference>
<dbReference type="NCBIfam" id="NF001413">
    <property type="entry name" value="PRK00290.1"/>
    <property type="match status" value="1"/>
</dbReference>
<dbReference type="Gene3D" id="3.90.640.10">
    <property type="entry name" value="Actin, Chain A, domain 4"/>
    <property type="match status" value="1"/>
</dbReference>
<keyword evidence="14" id="KW-1185">Reference proteome</keyword>
<dbReference type="PRINTS" id="PR00301">
    <property type="entry name" value="HEATSHOCK70"/>
</dbReference>
<dbReference type="InterPro" id="IPR043129">
    <property type="entry name" value="ATPase_NBD"/>
</dbReference>
<gene>
    <name evidence="9 13" type="primary">dnaK</name>
    <name evidence="13" type="ORF">HGI30_14115</name>
</gene>
<feature type="compositionally biased region" description="Acidic residues" evidence="12">
    <location>
        <begin position="603"/>
        <end position="614"/>
    </location>
</feature>
<feature type="coiled-coil region" evidence="11">
    <location>
        <begin position="480"/>
        <end position="509"/>
    </location>
</feature>
<comment type="induction">
    <text evidence="9">By stress conditions e.g. heat shock.</text>
</comment>
<evidence type="ECO:0000256" key="3">
    <source>
        <dbReference type="ARBA" id="ARBA00014415"/>
    </source>
</evidence>